<evidence type="ECO:0000313" key="5">
    <source>
        <dbReference type="EMBL" id="RFN51757.1"/>
    </source>
</evidence>
<evidence type="ECO:0000256" key="4">
    <source>
        <dbReference type="SAM" id="SignalP"/>
    </source>
</evidence>
<dbReference type="STRING" id="2594813.A0A395MVH9"/>
<sequence length="186" mass="20311">MYISTFASIASLLPLTSANIVTTITYNGIFDDINTSVKEFACWNGKPGSVIEDQGWASLKDVTFAIAGYEGVDGPDSPFCGSCWVVEHEGRETAMIVVDSAKSGFATDIGTVDSLTDDKARELGRVNVTAILSPYLFDCGIGFDDGEEGENLGNLRGGNWYSTWFYELFEEPAHKEYMMRGNVNPK</sequence>
<evidence type="ECO:0000256" key="1">
    <source>
        <dbReference type="ARBA" id="ARBA00004613"/>
    </source>
</evidence>
<name>A0A395MVH9_9HYPO</name>
<comment type="similarity">
    <text evidence="2">Belongs to the cerato-platanin family.</text>
</comment>
<dbReference type="OrthoDB" id="4898945at2759"/>
<evidence type="ECO:0000256" key="3">
    <source>
        <dbReference type="ARBA" id="ARBA00022525"/>
    </source>
</evidence>
<gene>
    <name evidence="5" type="ORF">FIE12Z_3960</name>
</gene>
<evidence type="ECO:0000313" key="6">
    <source>
        <dbReference type="Proteomes" id="UP000265631"/>
    </source>
</evidence>
<dbReference type="Pfam" id="PF07249">
    <property type="entry name" value="Cerato-platanin"/>
    <property type="match status" value="1"/>
</dbReference>
<organism evidence="5 6">
    <name type="scientific">Fusarium flagelliforme</name>
    <dbReference type="NCBI Taxonomy" id="2675880"/>
    <lineage>
        <taxon>Eukaryota</taxon>
        <taxon>Fungi</taxon>
        <taxon>Dikarya</taxon>
        <taxon>Ascomycota</taxon>
        <taxon>Pezizomycotina</taxon>
        <taxon>Sordariomycetes</taxon>
        <taxon>Hypocreomycetidae</taxon>
        <taxon>Hypocreales</taxon>
        <taxon>Nectriaceae</taxon>
        <taxon>Fusarium</taxon>
        <taxon>Fusarium incarnatum-equiseti species complex</taxon>
    </lineage>
</organism>
<dbReference type="CDD" id="cd22778">
    <property type="entry name" value="DPBB_CEPL-like"/>
    <property type="match status" value="1"/>
</dbReference>
<protein>
    <submittedName>
        <fullName evidence="5">Epl1 protein</fullName>
    </submittedName>
</protein>
<dbReference type="InterPro" id="IPR036908">
    <property type="entry name" value="RlpA-like_sf"/>
</dbReference>
<dbReference type="GO" id="GO:0005576">
    <property type="term" value="C:extracellular region"/>
    <property type="evidence" value="ECO:0007669"/>
    <property type="project" value="UniProtKB-SubCell"/>
</dbReference>
<dbReference type="AlphaFoldDB" id="A0A395MVH9"/>
<accession>A0A395MVH9</accession>
<keyword evidence="6" id="KW-1185">Reference proteome</keyword>
<dbReference type="InterPro" id="IPR010829">
    <property type="entry name" value="Cerato-platanin"/>
</dbReference>
<keyword evidence="4" id="KW-0732">Signal</keyword>
<feature type="chain" id="PRO_5017342011" evidence="4">
    <location>
        <begin position="19"/>
        <end position="186"/>
    </location>
</feature>
<reference evidence="5 6" key="1">
    <citation type="journal article" date="2018" name="PLoS Pathog.">
        <title>Evolution of structural diversity of trichothecenes, a family of toxins produced by plant pathogenic and entomopathogenic fungi.</title>
        <authorList>
            <person name="Proctor R.H."/>
            <person name="McCormick S.P."/>
            <person name="Kim H.S."/>
            <person name="Cardoza R.E."/>
            <person name="Stanley A.M."/>
            <person name="Lindo L."/>
            <person name="Kelly A."/>
            <person name="Brown D.W."/>
            <person name="Lee T."/>
            <person name="Vaughan M.M."/>
            <person name="Alexander N.J."/>
            <person name="Busman M."/>
            <person name="Gutierrez S."/>
        </authorList>
    </citation>
    <scope>NUCLEOTIDE SEQUENCE [LARGE SCALE GENOMIC DNA]</scope>
    <source>
        <strain evidence="5 6">NRRL 13405</strain>
    </source>
</reference>
<comment type="caution">
    <text evidence="5">The sequence shown here is derived from an EMBL/GenBank/DDBJ whole genome shotgun (WGS) entry which is preliminary data.</text>
</comment>
<keyword evidence="3" id="KW-0964">Secreted</keyword>
<evidence type="ECO:0000256" key="2">
    <source>
        <dbReference type="ARBA" id="ARBA00010421"/>
    </source>
</evidence>
<dbReference type="EMBL" id="PXXK01000092">
    <property type="protein sequence ID" value="RFN51757.1"/>
    <property type="molecule type" value="Genomic_DNA"/>
</dbReference>
<dbReference type="Proteomes" id="UP000265631">
    <property type="component" value="Unassembled WGS sequence"/>
</dbReference>
<feature type="signal peptide" evidence="4">
    <location>
        <begin position="1"/>
        <end position="18"/>
    </location>
</feature>
<comment type="subcellular location">
    <subcellularLocation>
        <location evidence="1">Secreted</location>
    </subcellularLocation>
</comment>
<proteinExistence type="inferred from homology"/>
<dbReference type="Gene3D" id="2.40.40.10">
    <property type="entry name" value="RlpA-like domain"/>
    <property type="match status" value="1"/>
</dbReference>